<dbReference type="SUPFAM" id="SSF109925">
    <property type="entry name" value="Lissencephaly-1 protein (Lis-1, PAF-AH alpha) N-terminal domain"/>
    <property type="match status" value="1"/>
</dbReference>
<dbReference type="PROSITE" id="PS50896">
    <property type="entry name" value="LISH"/>
    <property type="match status" value="1"/>
</dbReference>
<dbReference type="Pfam" id="PF01585">
    <property type="entry name" value="G-patch"/>
    <property type="match status" value="1"/>
</dbReference>
<dbReference type="GO" id="GO:0000132">
    <property type="term" value="P:establishment of mitotic spindle orientation"/>
    <property type="evidence" value="ECO:0007669"/>
    <property type="project" value="UniProtKB-UniRule"/>
</dbReference>
<evidence type="ECO:0000313" key="21">
    <source>
        <dbReference type="EMBL" id="TVY59429.1"/>
    </source>
</evidence>
<dbReference type="Proteomes" id="UP000481288">
    <property type="component" value="Unassembled WGS sequence"/>
</dbReference>
<dbReference type="FunFam" id="1.20.960.30:FF:000002">
    <property type="entry name" value="Platelet-activating factor acetylhydrolase ib"/>
    <property type="match status" value="1"/>
</dbReference>
<dbReference type="GO" id="GO:0000922">
    <property type="term" value="C:spindle pole"/>
    <property type="evidence" value="ECO:0007669"/>
    <property type="project" value="UniProtKB-SubCell"/>
</dbReference>
<evidence type="ECO:0000256" key="8">
    <source>
        <dbReference type="ARBA" id="ARBA00022701"/>
    </source>
</evidence>
<feature type="region of interest" description="Disordered" evidence="19">
    <location>
        <begin position="1293"/>
        <end position="1315"/>
    </location>
</feature>
<evidence type="ECO:0000256" key="1">
    <source>
        <dbReference type="ARBA" id="ARBA00004123"/>
    </source>
</evidence>
<keyword evidence="10" id="KW-0677">Repeat</keyword>
<evidence type="ECO:0000256" key="17">
    <source>
        <dbReference type="HAMAP-Rule" id="MF_03141"/>
    </source>
</evidence>
<keyword evidence="14 17" id="KW-0206">Cytoskeleton</keyword>
<keyword evidence="22" id="KW-1185">Reference proteome</keyword>
<gene>
    <name evidence="21" type="primary">pac1_0</name>
    <name evidence="17" type="synonym">LIS1</name>
    <name evidence="17" type="synonym">PAC1</name>
    <name evidence="21" type="ORF">LCER1_G000607</name>
</gene>
<keyword evidence="13" id="KW-0508">mRNA splicing</keyword>
<dbReference type="Gene3D" id="1.20.960.30">
    <property type="match status" value="1"/>
</dbReference>
<dbReference type="OrthoDB" id="10264588at2759"/>
<feature type="compositionally biased region" description="Pro residues" evidence="19">
    <location>
        <begin position="1303"/>
        <end position="1315"/>
    </location>
</feature>
<keyword evidence="15" id="KW-0539">Nucleus</keyword>
<dbReference type="InterPro" id="IPR019775">
    <property type="entry name" value="WD40_repeat_CS"/>
</dbReference>
<keyword evidence="6 17" id="KW-0132">Cell division</keyword>
<feature type="region of interest" description="Disordered" evidence="19">
    <location>
        <begin position="83"/>
        <end position="107"/>
    </location>
</feature>
<evidence type="ECO:0000313" key="22">
    <source>
        <dbReference type="Proteomes" id="UP000481288"/>
    </source>
</evidence>
<dbReference type="InterPro" id="IPR036322">
    <property type="entry name" value="WD40_repeat_dom_sf"/>
</dbReference>
<dbReference type="PANTHER" id="PTHR23329:SF1">
    <property type="entry name" value="TUFTELIN-INTERACTING PROTEIN 11"/>
    <property type="match status" value="1"/>
</dbReference>
<reference evidence="21 22" key="1">
    <citation type="submission" date="2018-05" db="EMBL/GenBank/DDBJ databases">
        <title>Whole genome sequencing for identification of molecular markers to develop diagnostic detection tools for the regulated plant pathogen Lachnellula willkommii.</title>
        <authorList>
            <person name="Giroux E."/>
            <person name="Bilodeau G."/>
        </authorList>
    </citation>
    <scope>NUCLEOTIDE SEQUENCE [LARGE SCALE GENOMIC DNA]</scope>
    <source>
        <strain evidence="21 22">CBS 625.97</strain>
    </source>
</reference>
<sequence>MSQILTSRQAEELHKSMIAYLTSINLPNSAAALREELSIGDTFDAATSKKYEGLLEKKWNSVVRLQRKIMDLEARNLSLQSELDSATPTSLSRRNQDPASWLPRSPARHRLESHREPITCVAFHPVFSSLASGSEDYSIKIWDWELGELERTVKGHTRAVLDVDFGGPRGGTLLASCSSDLTIKLWDPSDEYKNIRTLPGHDHSVSAVRFIPSGAAGSPASGNLLVSASRDKTLRIWDVSTGYCVKTIRGHAEWVRDVSPSFDGRWLVSAGHDQTARIWDAASGELKATLLGHEHYVECCVFAPPSSYGHLATMAGLKKPPAATSSAEYVATAGRDKMIKIWDARGTLIKTLVGHDNWVKGLVFHPGGKYLLSVADDKTLRCWDLSQEGKQVKKLDDAHEHFVTCIRWAPSVIKDAPAVNGENGTTTNGAPRKDDPNKIAIRCVIATGSVDKSSLIHFESRLRKATESSYLSPNNSDHHTTLSPISSHTYRKMSSMHAFARNSSSESSDNDDPNAEETEFADYNPRKRRRTTKESAALGVFGSESEDDGPGKRWKKKSLRGKGMSFVSTGQKTLDDEEEEEDEDMDDVDDDEQEERPSGLGLGAKGLGFQPAKAESEEESDKPKGLGKGLGIGARGLGLGFQSPAPSKSKAPSFGTPLGMGFTPSSANVPILNVADEEVSTPRMSMPSAFSTPATGKGRGKGKAATAGPNPGSFAARMMAKMGYKEGQGLGKEGQGRSGVIEVVQRPQGAGLGAVKEKSKQEIAEEKRQAEMRGETIEDSEEERKKRRRKPKGSGADSGTSGMNTPRKVQKPKFRTLEEVQKAAPGLEIPDVFAPILDMSGPGQRLLTSTSGLLTPTAVSFETVEQTESRKLVRRAQNELSAHVEEWKNLDERKAYVAMETLQEQQGIDELQAAVDQFKLFVDAAQDILQASKDGQWDPIIEALATADKLQVSGVSEELSNTSVAAVHPFLSRATEGWHPLQDPKLNGIAPQLFEIRHILGATPNNAITKQSHQLNGHRKGKSTTAYESMIYKIIFPKIVSAINQTWDVHNPAPLQALLDAWEGLLPPFVRSLLLDQALVGKLNEAVSSWNPRKRRSHELPHLWLFPWLQYLQSHHADPKSSHGLVSDVKRKFRHLVDSWDYRKGVVPGLRQWKEVLCPSPKNDHWTPLIMNYVLPSMGRFLKNPQYFMVSPQDQEPYMGALQGIFAWQDILKPRIVAQVIVDAVFPMWHDVLHQWLTSTGPNEEIGQWFEWWRDDVFPTDIKNLKSIQDEFEKGHEMINQALDLGFRASTHLPAPRATSPPKQAPVAPPKPTPEPVIEEVTFRHRVEDWVIENDLQFLPEKKVMHDLGQPLYRITAAGNGKNGTLVYFKGDSLVSVSKKGELGIVWENEQARDALLGAAWTNVK</sequence>
<feature type="region of interest" description="Disordered" evidence="19">
    <location>
        <begin position="416"/>
        <end position="435"/>
    </location>
</feature>
<dbReference type="InterPro" id="IPR015943">
    <property type="entry name" value="WD40/YVTN_repeat-like_dom_sf"/>
</dbReference>
<dbReference type="Pfam" id="PF07842">
    <property type="entry name" value="GCFC"/>
    <property type="match status" value="1"/>
</dbReference>
<dbReference type="Pfam" id="PF00400">
    <property type="entry name" value="WD40"/>
    <property type="match status" value="6"/>
</dbReference>
<dbReference type="InterPro" id="IPR006594">
    <property type="entry name" value="LisH"/>
</dbReference>
<dbReference type="InterPro" id="IPR022159">
    <property type="entry name" value="STIP/TFIP11_N"/>
</dbReference>
<feature type="compositionally biased region" description="Acidic residues" evidence="19">
    <location>
        <begin position="508"/>
        <end position="520"/>
    </location>
</feature>
<evidence type="ECO:0000256" key="19">
    <source>
        <dbReference type="SAM" id="MobiDB-lite"/>
    </source>
</evidence>
<dbReference type="GO" id="GO:0023052">
    <property type="term" value="P:signaling"/>
    <property type="evidence" value="ECO:0007669"/>
    <property type="project" value="UniProtKB-ARBA"/>
</dbReference>
<evidence type="ECO:0000256" key="3">
    <source>
        <dbReference type="ARBA" id="ARBA00022448"/>
    </source>
</evidence>
<evidence type="ECO:0000256" key="4">
    <source>
        <dbReference type="ARBA" id="ARBA00022490"/>
    </source>
</evidence>
<comment type="similarity">
    <text evidence="2">Belongs to the TFP11/STIP family.</text>
</comment>
<feature type="region of interest" description="Disordered" evidence="19">
    <location>
        <begin position="498"/>
        <end position="658"/>
    </location>
</feature>
<keyword evidence="16 17" id="KW-0131">Cell cycle</keyword>
<feature type="repeat" description="WD" evidence="18">
    <location>
        <begin position="153"/>
        <end position="187"/>
    </location>
</feature>
<dbReference type="SMART" id="SM00443">
    <property type="entry name" value="G_patch"/>
    <property type="match status" value="1"/>
</dbReference>
<feature type="compositionally biased region" description="Polar residues" evidence="19">
    <location>
        <begin position="83"/>
        <end position="93"/>
    </location>
</feature>
<keyword evidence="12 17" id="KW-0175">Coiled coil</keyword>
<dbReference type="HAMAP" id="MF_03141">
    <property type="entry name" value="lis1"/>
    <property type="match status" value="1"/>
</dbReference>
<evidence type="ECO:0000259" key="20">
    <source>
        <dbReference type="PROSITE" id="PS50174"/>
    </source>
</evidence>
<dbReference type="PROSITE" id="PS50294">
    <property type="entry name" value="WD_REPEATS_REGION"/>
    <property type="match status" value="5"/>
</dbReference>
<keyword evidence="7" id="KW-0507">mRNA processing</keyword>
<dbReference type="Pfam" id="PF12457">
    <property type="entry name" value="TIP_N"/>
    <property type="match status" value="1"/>
</dbReference>
<keyword evidence="8 17" id="KW-0493">Microtubule</keyword>
<dbReference type="PRINTS" id="PR00320">
    <property type="entry name" value="GPROTEINBRPT"/>
</dbReference>
<protein>
    <recommendedName>
        <fullName evidence="17">Nuclear distribution protein PAC1</fullName>
    </recommendedName>
    <alternativeName>
        <fullName evidence="17">Lissencephaly-1 homolog</fullName>
        <shortName evidence="17">LIS-1</shortName>
    </alternativeName>
    <alternativeName>
        <fullName evidence="17">nudF homolog</fullName>
    </alternativeName>
</protein>
<dbReference type="GO" id="GO:0070840">
    <property type="term" value="F:dynein complex binding"/>
    <property type="evidence" value="ECO:0007669"/>
    <property type="project" value="UniProtKB-UniRule"/>
</dbReference>
<feature type="repeat" description="WD" evidence="18">
    <location>
        <begin position="198"/>
        <end position="247"/>
    </location>
</feature>
<dbReference type="FunFam" id="2.130.10.10:FF:000342">
    <property type="entry name" value="Nuclear distribution protein PAC1"/>
    <property type="match status" value="1"/>
</dbReference>
<dbReference type="CDD" id="cd00200">
    <property type="entry name" value="WD40"/>
    <property type="match status" value="1"/>
</dbReference>
<evidence type="ECO:0000256" key="13">
    <source>
        <dbReference type="ARBA" id="ARBA00023187"/>
    </source>
</evidence>
<keyword evidence="5 18" id="KW-0853">WD repeat</keyword>
<evidence type="ECO:0000256" key="6">
    <source>
        <dbReference type="ARBA" id="ARBA00022618"/>
    </source>
</evidence>
<organism evidence="21 22">
    <name type="scientific">Lachnellula cervina</name>
    <dbReference type="NCBI Taxonomy" id="1316786"/>
    <lineage>
        <taxon>Eukaryota</taxon>
        <taxon>Fungi</taxon>
        <taxon>Dikarya</taxon>
        <taxon>Ascomycota</taxon>
        <taxon>Pezizomycotina</taxon>
        <taxon>Leotiomycetes</taxon>
        <taxon>Helotiales</taxon>
        <taxon>Lachnaceae</taxon>
        <taxon>Lachnellula</taxon>
    </lineage>
</organism>
<feature type="domain" description="G-patch" evidence="20">
    <location>
        <begin position="711"/>
        <end position="757"/>
    </location>
</feature>
<comment type="domain">
    <text evidence="17">Dimerization mediated by the LisH domain may be required to activate dynein.</text>
</comment>
<dbReference type="GO" id="GO:0051012">
    <property type="term" value="P:microtubule sliding"/>
    <property type="evidence" value="ECO:0007669"/>
    <property type="project" value="UniProtKB-UniRule"/>
</dbReference>
<dbReference type="InterPro" id="IPR022783">
    <property type="entry name" value="GCFC_dom"/>
</dbReference>
<dbReference type="GO" id="GO:0003676">
    <property type="term" value="F:nucleic acid binding"/>
    <property type="evidence" value="ECO:0007669"/>
    <property type="project" value="InterPro"/>
</dbReference>
<dbReference type="InterPro" id="IPR000467">
    <property type="entry name" value="G_patch_dom"/>
</dbReference>
<dbReference type="PROSITE" id="PS50082">
    <property type="entry name" value="WD_REPEATS_2"/>
    <property type="match status" value="5"/>
</dbReference>
<dbReference type="GO" id="GO:0005874">
    <property type="term" value="C:microtubule"/>
    <property type="evidence" value="ECO:0007669"/>
    <property type="project" value="UniProtKB-KW"/>
</dbReference>
<comment type="similarity">
    <text evidence="17">Belongs to the WD repeat LIS1/nudF family.</text>
</comment>
<comment type="subunit">
    <text evidence="17">Self-associates. Interacts with NDL1 and dynein.</text>
</comment>
<keyword evidence="9" id="KW-0747">Spliceosome</keyword>
<feature type="region of interest" description="Disordered" evidence="19">
    <location>
        <begin position="678"/>
        <end position="711"/>
    </location>
</feature>
<dbReference type="SMART" id="SM00320">
    <property type="entry name" value="WD40"/>
    <property type="match status" value="7"/>
</dbReference>
<keyword evidence="4 17" id="KW-0963">Cytoplasm</keyword>
<dbReference type="GO" id="GO:0051301">
    <property type="term" value="P:cell division"/>
    <property type="evidence" value="ECO:0007669"/>
    <property type="project" value="UniProtKB-KW"/>
</dbReference>
<dbReference type="GO" id="GO:0071008">
    <property type="term" value="C:U2-type post-mRNA release spliceosomal complex"/>
    <property type="evidence" value="ECO:0007669"/>
    <property type="project" value="TreeGrafter"/>
</dbReference>
<dbReference type="InterPro" id="IPR017252">
    <property type="entry name" value="Dynein_regulator_LIS1"/>
</dbReference>
<dbReference type="Gene3D" id="2.130.10.10">
    <property type="entry name" value="YVTN repeat-like/Quinoprotein amine dehydrogenase"/>
    <property type="match status" value="1"/>
</dbReference>
<dbReference type="PROSITE" id="PS50174">
    <property type="entry name" value="G_PATCH"/>
    <property type="match status" value="1"/>
</dbReference>
<evidence type="ECO:0000256" key="7">
    <source>
        <dbReference type="ARBA" id="ARBA00022664"/>
    </source>
</evidence>
<evidence type="ECO:0000256" key="14">
    <source>
        <dbReference type="ARBA" id="ARBA00023212"/>
    </source>
</evidence>
<dbReference type="InterPro" id="IPR037190">
    <property type="entry name" value="LIS1_N"/>
</dbReference>
<feature type="repeat" description="WD" evidence="18">
    <location>
        <begin position="352"/>
        <end position="386"/>
    </location>
</feature>
<feature type="compositionally biased region" description="Acidic residues" evidence="19">
    <location>
        <begin position="575"/>
        <end position="594"/>
    </location>
</feature>
<evidence type="ECO:0000256" key="15">
    <source>
        <dbReference type="ARBA" id="ARBA00023242"/>
    </source>
</evidence>
<comment type="subcellular location">
    <subcellularLocation>
        <location evidence="17">Cytoplasm</location>
        <location evidence="17">Cytoskeleton</location>
    </subcellularLocation>
    <subcellularLocation>
        <location evidence="17">Cytoplasm</location>
        <location evidence="17">Cytoskeleton</location>
        <location evidence="17">Spindle pole</location>
    </subcellularLocation>
    <subcellularLocation>
        <location evidence="1">Nucleus</location>
    </subcellularLocation>
    <text evidence="17">Localizes to the plus ends of microtubules at the hyphal tip and the mitotic spindle poles.</text>
</comment>
<dbReference type="InterPro" id="IPR045211">
    <property type="entry name" value="TFP11/STIP/Ntr1"/>
</dbReference>
<accession>A0A7D8UVP7</accession>
<feature type="repeat" description="WD" evidence="18">
    <location>
        <begin position="248"/>
        <end position="289"/>
    </location>
</feature>
<dbReference type="GO" id="GO:0007154">
    <property type="term" value="P:cell communication"/>
    <property type="evidence" value="ECO:0007669"/>
    <property type="project" value="UniProtKB-ARBA"/>
</dbReference>
<dbReference type="InterPro" id="IPR056795">
    <property type="entry name" value="PAC1-like_LisH-like_dom"/>
</dbReference>
<proteinExistence type="inferred from homology"/>
<dbReference type="PANTHER" id="PTHR23329">
    <property type="entry name" value="TUFTELIN-INTERACTING PROTEIN 11-RELATED"/>
    <property type="match status" value="1"/>
</dbReference>
<dbReference type="GO" id="GO:0005737">
    <property type="term" value="C:cytoplasm"/>
    <property type="evidence" value="ECO:0007669"/>
    <property type="project" value="UniProtKB-UniRule"/>
</dbReference>
<feature type="repeat" description="WD" evidence="18">
    <location>
        <begin position="111"/>
        <end position="152"/>
    </location>
</feature>
<keyword evidence="3 17" id="KW-0813">Transport</keyword>
<dbReference type="InterPro" id="IPR020472">
    <property type="entry name" value="WD40_PAC1"/>
</dbReference>
<dbReference type="EMBL" id="QGMG01000003">
    <property type="protein sequence ID" value="TVY59429.1"/>
    <property type="molecule type" value="Genomic_DNA"/>
</dbReference>
<comment type="function">
    <text evidence="17">Positively regulates the activity of the minus-end directed microtubule motor protein dynein. May enhance dynein-mediated microtubule sliding by targeting dynein to the microtubule plus end. Required for nuclear migration during vegetative growth as well as development. Required for retrograde early endosome (EE) transport from the hyphal tip. Required for localization of dynein to the mitotic spindle poles. Recruits additional proteins to the dynein complex at SPBs.</text>
</comment>
<evidence type="ECO:0000256" key="18">
    <source>
        <dbReference type="PROSITE-ProRule" id="PRU00221"/>
    </source>
</evidence>
<evidence type="ECO:0000256" key="5">
    <source>
        <dbReference type="ARBA" id="ARBA00022574"/>
    </source>
</evidence>
<dbReference type="SUPFAM" id="SSF50978">
    <property type="entry name" value="WD40 repeat-like"/>
    <property type="match status" value="1"/>
</dbReference>
<dbReference type="InterPro" id="IPR001680">
    <property type="entry name" value="WD40_rpt"/>
</dbReference>
<evidence type="ECO:0000256" key="16">
    <source>
        <dbReference type="ARBA" id="ARBA00023306"/>
    </source>
</evidence>
<feature type="compositionally biased region" description="Low complexity" evidence="19">
    <location>
        <begin position="643"/>
        <end position="653"/>
    </location>
</feature>
<evidence type="ECO:0000256" key="9">
    <source>
        <dbReference type="ARBA" id="ARBA00022728"/>
    </source>
</evidence>
<keyword evidence="11 17" id="KW-0498">Mitosis</keyword>
<feature type="region of interest" description="Disordered" evidence="19">
    <location>
        <begin position="750"/>
        <end position="813"/>
    </location>
</feature>
<evidence type="ECO:0000256" key="12">
    <source>
        <dbReference type="ARBA" id="ARBA00023054"/>
    </source>
</evidence>
<dbReference type="PROSITE" id="PS00678">
    <property type="entry name" value="WD_REPEATS_1"/>
    <property type="match status" value="2"/>
</dbReference>
<dbReference type="GO" id="GO:0000390">
    <property type="term" value="P:spliceosomal complex disassembly"/>
    <property type="evidence" value="ECO:0007669"/>
    <property type="project" value="InterPro"/>
</dbReference>
<dbReference type="Pfam" id="PF24951">
    <property type="entry name" value="LisH_PAC1"/>
    <property type="match status" value="1"/>
</dbReference>
<name>A0A7D8UVP7_9HELO</name>
<feature type="compositionally biased region" description="Basic and acidic residues" evidence="19">
    <location>
        <begin position="755"/>
        <end position="776"/>
    </location>
</feature>
<comment type="caution">
    <text evidence="21">The sequence shown here is derived from an EMBL/GenBank/DDBJ whole genome shotgun (WGS) entry which is preliminary data.</text>
</comment>
<evidence type="ECO:0000256" key="10">
    <source>
        <dbReference type="ARBA" id="ARBA00022737"/>
    </source>
</evidence>
<feature type="compositionally biased region" description="Gly residues" evidence="19">
    <location>
        <begin position="626"/>
        <end position="639"/>
    </location>
</feature>
<evidence type="ECO:0000256" key="11">
    <source>
        <dbReference type="ARBA" id="ARBA00022776"/>
    </source>
</evidence>
<evidence type="ECO:0000256" key="2">
    <source>
        <dbReference type="ARBA" id="ARBA00010900"/>
    </source>
</evidence>
<dbReference type="GO" id="GO:0005875">
    <property type="term" value="C:microtubule associated complex"/>
    <property type="evidence" value="ECO:0007669"/>
    <property type="project" value="UniProtKB-UniRule"/>
</dbReference>